<dbReference type="InterPro" id="IPR039420">
    <property type="entry name" value="WalR-like"/>
</dbReference>
<dbReference type="InterPro" id="IPR001789">
    <property type="entry name" value="Sig_transdc_resp-reg_receiver"/>
</dbReference>
<dbReference type="InterPro" id="IPR036388">
    <property type="entry name" value="WH-like_DNA-bd_sf"/>
</dbReference>
<dbReference type="SUPFAM" id="SSF52172">
    <property type="entry name" value="CheY-like"/>
    <property type="match status" value="1"/>
</dbReference>
<dbReference type="InterPro" id="IPR016032">
    <property type="entry name" value="Sig_transdc_resp-reg_C-effctor"/>
</dbReference>
<dbReference type="EMBL" id="JAGINP010000026">
    <property type="protein sequence ID" value="MBP2295959.1"/>
    <property type="molecule type" value="Genomic_DNA"/>
</dbReference>
<comment type="caution">
    <text evidence="6">Lacks conserved residue(s) required for the propagation of feature annotation.</text>
</comment>
<accession>A0ABS4STU5</accession>
<dbReference type="SMART" id="SM00862">
    <property type="entry name" value="Trans_reg_C"/>
    <property type="match status" value="1"/>
</dbReference>
<dbReference type="Proteomes" id="UP000781958">
    <property type="component" value="Unassembled WGS sequence"/>
</dbReference>
<keyword evidence="2" id="KW-0902">Two-component regulatory system</keyword>
<comment type="caution">
    <text evidence="10">The sequence shown here is derived from an EMBL/GenBank/DDBJ whole genome shotgun (WGS) entry which is preliminary data.</text>
</comment>
<keyword evidence="4 7" id="KW-0238">DNA-binding</keyword>
<evidence type="ECO:0000259" key="8">
    <source>
        <dbReference type="PROSITE" id="PS50110"/>
    </source>
</evidence>
<dbReference type="PROSITE" id="PS50110">
    <property type="entry name" value="RESPONSE_REGULATORY"/>
    <property type="match status" value="1"/>
</dbReference>
<name>A0ABS4STU5_9PROT</name>
<keyword evidence="11" id="KW-1185">Reference proteome</keyword>
<feature type="DNA-binding region" description="OmpR/PhoB-type" evidence="7">
    <location>
        <begin position="125"/>
        <end position="229"/>
    </location>
</feature>
<keyword evidence="5" id="KW-0804">Transcription</keyword>
<evidence type="ECO:0000256" key="4">
    <source>
        <dbReference type="ARBA" id="ARBA00023125"/>
    </source>
</evidence>
<dbReference type="PROSITE" id="PS51755">
    <property type="entry name" value="OMPR_PHOB"/>
    <property type="match status" value="1"/>
</dbReference>
<evidence type="ECO:0000313" key="10">
    <source>
        <dbReference type="EMBL" id="MBP2295959.1"/>
    </source>
</evidence>
<evidence type="ECO:0000256" key="7">
    <source>
        <dbReference type="PROSITE-ProRule" id="PRU01091"/>
    </source>
</evidence>
<dbReference type="SUPFAM" id="SSF46894">
    <property type="entry name" value="C-terminal effector domain of the bipartite response regulators"/>
    <property type="match status" value="1"/>
</dbReference>
<evidence type="ECO:0000256" key="1">
    <source>
        <dbReference type="ARBA" id="ARBA00022553"/>
    </source>
</evidence>
<dbReference type="CDD" id="cd00383">
    <property type="entry name" value="trans_reg_C"/>
    <property type="match status" value="1"/>
</dbReference>
<dbReference type="InterPro" id="IPR001867">
    <property type="entry name" value="OmpR/PhoB-type_DNA-bd"/>
</dbReference>
<evidence type="ECO:0000256" key="5">
    <source>
        <dbReference type="ARBA" id="ARBA00023163"/>
    </source>
</evidence>
<keyword evidence="1" id="KW-0597">Phosphoprotein</keyword>
<dbReference type="PANTHER" id="PTHR48111:SF1">
    <property type="entry name" value="TWO-COMPONENT RESPONSE REGULATOR ORR33"/>
    <property type="match status" value="1"/>
</dbReference>
<organism evidence="10 11">
    <name type="scientific">Azospirillum rugosum</name>
    <dbReference type="NCBI Taxonomy" id="416170"/>
    <lineage>
        <taxon>Bacteria</taxon>
        <taxon>Pseudomonadati</taxon>
        <taxon>Pseudomonadota</taxon>
        <taxon>Alphaproteobacteria</taxon>
        <taxon>Rhodospirillales</taxon>
        <taxon>Azospirillaceae</taxon>
        <taxon>Azospirillum</taxon>
    </lineage>
</organism>
<dbReference type="InterPro" id="IPR011006">
    <property type="entry name" value="CheY-like_superfamily"/>
</dbReference>
<gene>
    <name evidence="10" type="ORF">J2851_005774</name>
</gene>
<dbReference type="Gene3D" id="3.40.50.2300">
    <property type="match status" value="1"/>
</dbReference>
<feature type="domain" description="OmpR/PhoB-type" evidence="9">
    <location>
        <begin position="125"/>
        <end position="229"/>
    </location>
</feature>
<evidence type="ECO:0000256" key="6">
    <source>
        <dbReference type="PROSITE-ProRule" id="PRU00169"/>
    </source>
</evidence>
<sequence>MRAVLVEPNPLIAEALGRQLGMGKIRYDRLDWPELEELLAEQGGEALGFDAIVLGGLADPAAAVASLRAQRVTAAVLCLLERRDVAATVALLHAGADDVLVKPVVSAEVRARIEVARRRARGLVSNAVRVGRLTVFLDGRDPEVGPSGGGERLRLSQREHAILGVLAAHHRRVVSKEHIYDEVYGLSGADPLDKVIDVYICKLRKKIAEATGGARYIETVYGRGYKFEAPPEHEEPETAPRRFEPARFVPVRRPAECLIGAE</sequence>
<dbReference type="Pfam" id="PF00486">
    <property type="entry name" value="Trans_reg_C"/>
    <property type="match status" value="1"/>
</dbReference>
<proteinExistence type="predicted"/>
<evidence type="ECO:0000256" key="2">
    <source>
        <dbReference type="ARBA" id="ARBA00023012"/>
    </source>
</evidence>
<protein>
    <submittedName>
        <fullName evidence="10">Two-component system cell cycle response regulator CtrA</fullName>
    </submittedName>
</protein>
<dbReference type="Gene3D" id="1.10.10.10">
    <property type="entry name" value="Winged helix-like DNA-binding domain superfamily/Winged helix DNA-binding domain"/>
    <property type="match status" value="1"/>
</dbReference>
<dbReference type="PANTHER" id="PTHR48111">
    <property type="entry name" value="REGULATOR OF RPOS"/>
    <property type="match status" value="1"/>
</dbReference>
<evidence type="ECO:0000313" key="11">
    <source>
        <dbReference type="Proteomes" id="UP000781958"/>
    </source>
</evidence>
<evidence type="ECO:0000259" key="9">
    <source>
        <dbReference type="PROSITE" id="PS51755"/>
    </source>
</evidence>
<reference evidence="10 11" key="1">
    <citation type="submission" date="2021-03" db="EMBL/GenBank/DDBJ databases">
        <title>Genomic Encyclopedia of Type Strains, Phase III (KMG-III): the genomes of soil and plant-associated and newly described type strains.</title>
        <authorList>
            <person name="Whitman W."/>
        </authorList>
    </citation>
    <scope>NUCLEOTIDE SEQUENCE [LARGE SCALE GENOMIC DNA]</scope>
    <source>
        <strain evidence="10 11">IMMIB AFH-6</strain>
    </source>
</reference>
<keyword evidence="3" id="KW-0805">Transcription regulation</keyword>
<dbReference type="RefSeq" id="WP_209770634.1">
    <property type="nucleotide sequence ID" value="NZ_JAGINP010000026.1"/>
</dbReference>
<evidence type="ECO:0000256" key="3">
    <source>
        <dbReference type="ARBA" id="ARBA00023015"/>
    </source>
</evidence>
<feature type="domain" description="Response regulatory" evidence="8">
    <location>
        <begin position="2"/>
        <end position="117"/>
    </location>
</feature>